<keyword evidence="1" id="KW-0479">Metal-binding</keyword>
<dbReference type="EMBL" id="CADEPI010000435">
    <property type="protein sequence ID" value="CAB3385834.1"/>
    <property type="molecule type" value="Genomic_DNA"/>
</dbReference>
<dbReference type="Pfam" id="PF12756">
    <property type="entry name" value="zf-C2H2_2"/>
    <property type="match status" value="1"/>
</dbReference>
<dbReference type="PROSITE" id="PS00028">
    <property type="entry name" value="ZINC_FINGER_C2H2_1"/>
    <property type="match status" value="1"/>
</dbReference>
<dbReference type="SUPFAM" id="SSF57667">
    <property type="entry name" value="beta-beta-alpha zinc fingers"/>
    <property type="match status" value="2"/>
</dbReference>
<evidence type="ECO:0000313" key="7">
    <source>
        <dbReference type="EMBL" id="CAB3385834.1"/>
    </source>
</evidence>
<accession>A0A8S1DQ11</accession>
<evidence type="ECO:0000256" key="2">
    <source>
        <dbReference type="ARBA" id="ARBA00022771"/>
    </source>
</evidence>
<dbReference type="AlphaFoldDB" id="A0A8S1DQ11"/>
<protein>
    <recommendedName>
        <fullName evidence="6">C2H2-type domain-containing protein</fullName>
    </recommendedName>
</protein>
<evidence type="ECO:0000313" key="8">
    <source>
        <dbReference type="Proteomes" id="UP000494165"/>
    </source>
</evidence>
<dbReference type="InterPro" id="IPR040048">
    <property type="entry name" value="ZNF277"/>
</dbReference>
<dbReference type="PROSITE" id="PS50157">
    <property type="entry name" value="ZINC_FINGER_C2H2_2"/>
    <property type="match status" value="1"/>
</dbReference>
<gene>
    <name evidence="7" type="ORF">CLODIP_2_CD01306</name>
</gene>
<dbReference type="GO" id="GO:0008270">
    <property type="term" value="F:zinc ion binding"/>
    <property type="evidence" value="ECO:0007669"/>
    <property type="project" value="UniProtKB-KW"/>
</dbReference>
<dbReference type="OrthoDB" id="278606at2759"/>
<dbReference type="Proteomes" id="UP000494165">
    <property type="component" value="Unassembled WGS sequence"/>
</dbReference>
<dbReference type="PANTHER" id="PTHR13267">
    <property type="entry name" value="ZINC FINGER PROTEIN 277"/>
    <property type="match status" value="1"/>
</dbReference>
<organism evidence="7 8">
    <name type="scientific">Cloeon dipterum</name>
    <dbReference type="NCBI Taxonomy" id="197152"/>
    <lineage>
        <taxon>Eukaryota</taxon>
        <taxon>Metazoa</taxon>
        <taxon>Ecdysozoa</taxon>
        <taxon>Arthropoda</taxon>
        <taxon>Hexapoda</taxon>
        <taxon>Insecta</taxon>
        <taxon>Pterygota</taxon>
        <taxon>Palaeoptera</taxon>
        <taxon>Ephemeroptera</taxon>
        <taxon>Pisciforma</taxon>
        <taxon>Baetidae</taxon>
        <taxon>Cloeon</taxon>
    </lineage>
</organism>
<dbReference type="PANTHER" id="PTHR13267:SF3">
    <property type="entry name" value="ZINC FINGER PROTEIN 277"/>
    <property type="match status" value="1"/>
</dbReference>
<feature type="domain" description="C2H2-type" evidence="6">
    <location>
        <begin position="237"/>
        <end position="266"/>
    </location>
</feature>
<dbReference type="InterPro" id="IPR013087">
    <property type="entry name" value="Znf_C2H2_type"/>
</dbReference>
<keyword evidence="3" id="KW-0862">Zinc</keyword>
<dbReference type="InterPro" id="IPR036236">
    <property type="entry name" value="Znf_C2H2_sf"/>
</dbReference>
<evidence type="ECO:0000256" key="4">
    <source>
        <dbReference type="ARBA" id="ARBA00034119"/>
    </source>
</evidence>
<comment type="caution">
    <text evidence="7">The sequence shown here is derived from an EMBL/GenBank/DDBJ whole genome shotgun (WGS) entry which is preliminary data.</text>
</comment>
<evidence type="ECO:0000256" key="3">
    <source>
        <dbReference type="ARBA" id="ARBA00022833"/>
    </source>
</evidence>
<reference evidence="7 8" key="1">
    <citation type="submission" date="2020-04" db="EMBL/GenBank/DDBJ databases">
        <authorList>
            <person name="Alioto T."/>
            <person name="Alioto T."/>
            <person name="Gomez Garrido J."/>
        </authorList>
    </citation>
    <scope>NUCLEOTIDE SEQUENCE [LARGE SCALE GENOMIC DNA]</scope>
</reference>
<proteinExistence type="inferred from homology"/>
<dbReference type="SMART" id="SM00355">
    <property type="entry name" value="ZnF_C2H2"/>
    <property type="match status" value="2"/>
</dbReference>
<sequence>MLGALAALDAGVSDVEETETESTIFADTSTCAMDLEGSMGMLVPLSFPQKQKAPKNTKELFEDDDVAVECLLCKLEFKMESEQKMFLKHLFTDHRLVIGDVNQVASLKSYVKFWKARFQSGPLEEFCSVMKMDTTPDGKYSKDEVYFMLSDILPEDKQLREGLQRKRLNVILERQKFEREDMTYSQDCLFCRKKLEGTRADALEHLAEYHNFNLGRSDNLVFIDELLEQIHLRLQNLRCLFCNNQFYEKRALSEHMRKKQHKCINPEHTEMDKYFIVNYLEIGKSWKEVEEEQDGPLGPEDESWSDWCDDEAESPLVCLFCDHQSKHLHALNCHSQVQHNGFTLDNLNLSFYLQVSWITRLT</sequence>
<evidence type="ECO:0000259" key="6">
    <source>
        <dbReference type="PROSITE" id="PS50157"/>
    </source>
</evidence>
<name>A0A8S1DQ11_9INSE</name>
<dbReference type="InterPro" id="IPR041661">
    <property type="entry name" value="ZN622/Rei1/Reh1_Znf-C2H2"/>
</dbReference>
<keyword evidence="2 5" id="KW-0863">Zinc-finger</keyword>
<comment type="similarity">
    <text evidence="4">Belongs to the ZNF277 family.</text>
</comment>
<keyword evidence="8" id="KW-1185">Reference proteome</keyword>
<evidence type="ECO:0000256" key="1">
    <source>
        <dbReference type="ARBA" id="ARBA00022723"/>
    </source>
</evidence>
<evidence type="ECO:0000256" key="5">
    <source>
        <dbReference type="PROSITE-ProRule" id="PRU00042"/>
    </source>
</evidence>